<evidence type="ECO:0000256" key="1">
    <source>
        <dbReference type="SAM" id="Phobius"/>
    </source>
</evidence>
<dbReference type="Pfam" id="PF07670">
    <property type="entry name" value="Gate"/>
    <property type="match status" value="2"/>
</dbReference>
<keyword evidence="1" id="KW-0472">Membrane</keyword>
<feature type="transmembrane region" description="Helical" evidence="1">
    <location>
        <begin position="590"/>
        <end position="609"/>
    </location>
</feature>
<dbReference type="GO" id="GO:0005525">
    <property type="term" value="F:GTP binding"/>
    <property type="evidence" value="ECO:0007669"/>
    <property type="project" value="InterPro"/>
</dbReference>
<dbReference type="PANTHER" id="PTHR43185">
    <property type="entry name" value="FERROUS IRON TRANSPORT PROTEIN B"/>
    <property type="match status" value="1"/>
</dbReference>
<accession>A0A7D6E2R0</accession>
<keyword evidence="1" id="KW-1133">Transmembrane helix</keyword>
<feature type="transmembrane region" description="Helical" evidence="1">
    <location>
        <begin position="342"/>
        <end position="363"/>
    </location>
</feature>
<keyword evidence="4" id="KW-1185">Reference proteome</keyword>
<dbReference type="Pfam" id="PF07664">
    <property type="entry name" value="FeoB_C"/>
    <property type="match status" value="1"/>
</dbReference>
<evidence type="ECO:0000313" key="4">
    <source>
        <dbReference type="Proteomes" id="UP000510682"/>
    </source>
</evidence>
<dbReference type="PRINTS" id="PR00326">
    <property type="entry name" value="GTP1OBG"/>
</dbReference>
<dbReference type="SUPFAM" id="SSF52540">
    <property type="entry name" value="P-loop containing nucleoside triphosphate hydrolases"/>
    <property type="match status" value="1"/>
</dbReference>
<dbReference type="Proteomes" id="UP000510682">
    <property type="component" value="Chromosome"/>
</dbReference>
<dbReference type="EMBL" id="CP059165">
    <property type="protein sequence ID" value="QLL09869.1"/>
    <property type="molecule type" value="Genomic_DNA"/>
</dbReference>
<feature type="transmembrane region" description="Helical" evidence="1">
    <location>
        <begin position="408"/>
        <end position="430"/>
    </location>
</feature>
<feature type="transmembrane region" description="Helical" evidence="1">
    <location>
        <begin position="468"/>
        <end position="487"/>
    </location>
</feature>
<dbReference type="AlphaFoldDB" id="A0A7D6E2R0"/>
<dbReference type="CDD" id="cd01879">
    <property type="entry name" value="FeoB"/>
    <property type="match status" value="1"/>
</dbReference>
<proteinExistence type="predicted"/>
<evidence type="ECO:0000313" key="3">
    <source>
        <dbReference type="EMBL" id="QLL09869.1"/>
    </source>
</evidence>
<feature type="transmembrane region" description="Helical" evidence="1">
    <location>
        <begin position="287"/>
        <end position="313"/>
    </location>
</feature>
<evidence type="ECO:0000259" key="2">
    <source>
        <dbReference type="PROSITE" id="PS51711"/>
    </source>
</evidence>
<feature type="transmembrane region" description="Helical" evidence="1">
    <location>
        <begin position="236"/>
        <end position="258"/>
    </location>
</feature>
<organism evidence="3 4">
    <name type="scientific">Mycobacterium vicinigordonae</name>
    <dbReference type="NCBI Taxonomy" id="1719132"/>
    <lineage>
        <taxon>Bacteria</taxon>
        <taxon>Bacillati</taxon>
        <taxon>Actinomycetota</taxon>
        <taxon>Actinomycetes</taxon>
        <taxon>Mycobacteriales</taxon>
        <taxon>Mycobacteriaceae</taxon>
        <taxon>Mycobacterium</taxon>
    </lineage>
</organism>
<dbReference type="InterPro" id="IPR011642">
    <property type="entry name" value="Gate_dom"/>
</dbReference>
<dbReference type="InterPro" id="IPR050860">
    <property type="entry name" value="FeoB_GTPase"/>
</dbReference>
<protein>
    <submittedName>
        <fullName evidence="3">Ferrous iron transporter B</fullName>
    </submittedName>
</protein>
<dbReference type="PANTHER" id="PTHR43185:SF1">
    <property type="entry name" value="FE(2+) TRANSPORTER FEOB"/>
    <property type="match status" value="1"/>
</dbReference>
<dbReference type="Pfam" id="PF02421">
    <property type="entry name" value="FeoB_N"/>
    <property type="match status" value="1"/>
</dbReference>
<feature type="transmembrane region" description="Helical" evidence="1">
    <location>
        <begin position="375"/>
        <end position="396"/>
    </location>
</feature>
<dbReference type="RefSeq" id="WP_180918615.1">
    <property type="nucleotide sequence ID" value="NZ_CP059165.1"/>
</dbReference>
<feature type="transmembrane region" description="Helical" evidence="1">
    <location>
        <begin position="621"/>
        <end position="644"/>
    </location>
</feature>
<dbReference type="InterPro" id="IPR030389">
    <property type="entry name" value="G_FEOB_dom"/>
</dbReference>
<keyword evidence="1" id="KW-0812">Transmembrane</keyword>
<gene>
    <name evidence="3" type="ORF">H0P51_14045</name>
</gene>
<name>A0A7D6E2R0_9MYCO</name>
<reference evidence="3" key="2">
    <citation type="submission" date="2020-07" db="EMBL/GenBank/DDBJ databases">
        <authorList>
            <person name="Yu X."/>
        </authorList>
    </citation>
    <scope>NUCLEOTIDE SEQUENCE [LARGE SCALE GENOMIC DNA]</scope>
    <source>
        <strain evidence="3">24T</strain>
    </source>
</reference>
<dbReference type="InterPro" id="IPR027417">
    <property type="entry name" value="P-loop_NTPase"/>
</dbReference>
<dbReference type="GO" id="GO:0005886">
    <property type="term" value="C:plasma membrane"/>
    <property type="evidence" value="ECO:0007669"/>
    <property type="project" value="TreeGrafter"/>
</dbReference>
<reference evidence="3" key="1">
    <citation type="submission" date="2020-07" db="EMBL/GenBank/DDBJ databases">
        <title>Description of Mycobacterium gordonae subsp. intergordonae subsp.nov. and Mycobacterium gordonae subsp. gordonae subsp. nov.</title>
        <authorList>
            <person name="Huang H."/>
        </authorList>
    </citation>
    <scope>NUCLEOTIDE SEQUENCE [LARGE SCALE GENOMIC DNA]</scope>
    <source>
        <strain evidence="3">24T</strain>
    </source>
</reference>
<dbReference type="InterPro" id="IPR006073">
    <property type="entry name" value="GTP-bd"/>
</dbReference>
<dbReference type="GO" id="GO:0015093">
    <property type="term" value="F:ferrous iron transmembrane transporter activity"/>
    <property type="evidence" value="ECO:0007669"/>
    <property type="project" value="InterPro"/>
</dbReference>
<dbReference type="Gene3D" id="3.40.50.300">
    <property type="entry name" value="P-loop containing nucleotide triphosphate hydrolases"/>
    <property type="match status" value="1"/>
</dbReference>
<dbReference type="KEGG" id="mgor:H0P51_14045"/>
<sequence>MTASCHRDEGTVDAAPSLPRIALVGSPNAGKTSVFNHLTGMRARTGNYPGVTVARRIGTGRYRAAGTKTDFVVEDLPGCYSLYPVSPDEQVVADLLHGRLAGVAPPEALAVVVDVTVLERSLSLVAQVLTLGAPTMVILTMTDELTSRGGRLDIDRFAAALGVPVVGVIGSRGKGFEPLRALLCAPDTWARIPIPPPRDDAEFASWTASILDAGRYRQPVPDQRSARIDRVLLHPVWGSLTFVGVMFAFFQTIFTVAAPAQDLIKRLFEWLATLVEQNISNAAVAGLLGHGIIGGVGAVLVFIPQIVLMFLLISLMENVGYMTRAAFLVDRIMATTGLDGRAFVAMLSSLACAVPGIMATRTLPSSRDRIATCMAAPLMTCSARLPVYILLIGLLVDPRSRWGPVSMQGVAMLGMYLLGGISAMTTAWLFKSVVLGGDLLPFYMEMPPYRFPSPKSVLLTMWDSAKVFLRKAGTIILGTSVVLWFLLNLPTRGAETAGMDATAANAYVVDHSFAAGLGRILEPVFTPLGFDWRICVGLIGAMAAREVFVATLGQIFATGETGDLTTAAHSAVFTSGPHQGTLLFSAPTTVALMVFFAYALLCMSTVATIRRETNSWRWPLVAWGYLFALAWVAAFAARHITLWLTG</sequence>
<dbReference type="InterPro" id="IPR011640">
    <property type="entry name" value="Fe2_transport_prot_B_C"/>
</dbReference>
<feature type="domain" description="FeoB-type G" evidence="2">
    <location>
        <begin position="18"/>
        <end position="189"/>
    </location>
</feature>
<dbReference type="PROSITE" id="PS51711">
    <property type="entry name" value="G_FEOB"/>
    <property type="match status" value="1"/>
</dbReference>